<dbReference type="Pfam" id="PF00196">
    <property type="entry name" value="GerE"/>
    <property type="match status" value="1"/>
</dbReference>
<dbReference type="GO" id="GO:0006355">
    <property type="term" value="P:regulation of DNA-templated transcription"/>
    <property type="evidence" value="ECO:0007669"/>
    <property type="project" value="InterPro"/>
</dbReference>
<dbReference type="InterPro" id="IPR016032">
    <property type="entry name" value="Sig_transdc_resp-reg_C-effctor"/>
</dbReference>
<evidence type="ECO:0000313" key="2">
    <source>
        <dbReference type="EMBL" id="XCD03067.1"/>
    </source>
</evidence>
<dbReference type="PRINTS" id="PR00038">
    <property type="entry name" value="HTHLUXR"/>
</dbReference>
<accession>A0AAU8AU43</accession>
<dbReference type="PROSITE" id="PS50043">
    <property type="entry name" value="HTH_LUXR_2"/>
    <property type="match status" value="1"/>
</dbReference>
<dbReference type="SMART" id="SM00421">
    <property type="entry name" value="HTH_LUXR"/>
    <property type="match status" value="1"/>
</dbReference>
<feature type="domain" description="HTH luxR-type" evidence="1">
    <location>
        <begin position="6"/>
        <end position="71"/>
    </location>
</feature>
<dbReference type="InterPro" id="IPR036388">
    <property type="entry name" value="WH-like_DNA-bd_sf"/>
</dbReference>
<organism evidence="2">
    <name type="scientific">Dulem virus 31</name>
    <dbReference type="NCBI Taxonomy" id="3145749"/>
    <lineage>
        <taxon>Viruses</taxon>
        <taxon>Monodnaviria</taxon>
        <taxon>Sangervirae</taxon>
        <taxon>Phixviricota</taxon>
        <taxon>Malgrandaviricetes</taxon>
        <taxon>Petitvirales</taxon>
        <taxon>Microviridae</taxon>
        <taxon>Microvirus</taxon>
    </lineage>
</organism>
<name>A0AAU8AU43_9VIRU</name>
<protein>
    <submittedName>
        <fullName evidence="2">Helix turn helix</fullName>
    </submittedName>
</protein>
<sequence length="75" mass="8717">MPRIKSKTRNDKLTPREIRYIKLCAYGYTDPEIAVKLKISYSTVLNIGWITRQKTETSNRAHLVGWAYREGVLTC</sequence>
<dbReference type="Gene3D" id="1.10.10.10">
    <property type="entry name" value="Winged helix-like DNA-binding domain superfamily/Winged helix DNA-binding domain"/>
    <property type="match status" value="1"/>
</dbReference>
<dbReference type="GO" id="GO:0003677">
    <property type="term" value="F:DNA binding"/>
    <property type="evidence" value="ECO:0007669"/>
    <property type="project" value="InterPro"/>
</dbReference>
<dbReference type="InterPro" id="IPR000792">
    <property type="entry name" value="Tscrpt_reg_LuxR_C"/>
</dbReference>
<dbReference type="EMBL" id="PP511318">
    <property type="protein sequence ID" value="XCD03067.1"/>
    <property type="molecule type" value="Genomic_DNA"/>
</dbReference>
<proteinExistence type="predicted"/>
<dbReference type="SUPFAM" id="SSF46894">
    <property type="entry name" value="C-terminal effector domain of the bipartite response regulators"/>
    <property type="match status" value="1"/>
</dbReference>
<evidence type="ECO:0000259" key="1">
    <source>
        <dbReference type="PROSITE" id="PS50043"/>
    </source>
</evidence>
<reference evidence="2" key="1">
    <citation type="submission" date="2024-03" db="EMBL/GenBank/DDBJ databases">
        <title>Diverse circular DNA viruses in blood, oral, and fecal samples of captive lemurs.</title>
        <authorList>
            <person name="Paietta E.N."/>
            <person name="Kraberger S."/>
            <person name="Lund M.C."/>
            <person name="Custer J.M."/>
            <person name="Vargas K.M."/>
            <person name="Ehmke E.E."/>
            <person name="Yoder A.D."/>
            <person name="Varsani A."/>
        </authorList>
    </citation>
    <scope>NUCLEOTIDE SEQUENCE</scope>
    <source>
        <strain evidence="2">Duke_17_45</strain>
    </source>
</reference>